<keyword evidence="1" id="KW-0732">Signal</keyword>
<organism evidence="2 3">
    <name type="scientific">Capronia epimyces CBS 606.96</name>
    <dbReference type="NCBI Taxonomy" id="1182542"/>
    <lineage>
        <taxon>Eukaryota</taxon>
        <taxon>Fungi</taxon>
        <taxon>Dikarya</taxon>
        <taxon>Ascomycota</taxon>
        <taxon>Pezizomycotina</taxon>
        <taxon>Eurotiomycetes</taxon>
        <taxon>Chaetothyriomycetidae</taxon>
        <taxon>Chaetothyriales</taxon>
        <taxon>Herpotrichiellaceae</taxon>
        <taxon>Capronia</taxon>
    </lineage>
</organism>
<accession>W9YX44</accession>
<dbReference type="EMBL" id="AMGY01000003">
    <property type="protein sequence ID" value="EXJ86839.1"/>
    <property type="molecule type" value="Genomic_DNA"/>
</dbReference>
<evidence type="ECO:0000256" key="1">
    <source>
        <dbReference type="SAM" id="SignalP"/>
    </source>
</evidence>
<evidence type="ECO:0000313" key="3">
    <source>
        <dbReference type="Proteomes" id="UP000019478"/>
    </source>
</evidence>
<dbReference type="PROSITE" id="PS51257">
    <property type="entry name" value="PROKAR_LIPOPROTEIN"/>
    <property type="match status" value="1"/>
</dbReference>
<proteinExistence type="predicted"/>
<dbReference type="AlphaFoldDB" id="W9YX44"/>
<protein>
    <submittedName>
        <fullName evidence="2">Uncharacterized protein</fullName>
    </submittedName>
</protein>
<keyword evidence="3" id="KW-1185">Reference proteome</keyword>
<name>W9YX44_9EURO</name>
<feature type="chain" id="PRO_5004934702" evidence="1">
    <location>
        <begin position="21"/>
        <end position="349"/>
    </location>
</feature>
<comment type="caution">
    <text evidence="2">The sequence shown here is derived from an EMBL/GenBank/DDBJ whole genome shotgun (WGS) entry which is preliminary data.</text>
</comment>
<dbReference type="Proteomes" id="UP000019478">
    <property type="component" value="Unassembled WGS sequence"/>
</dbReference>
<dbReference type="RefSeq" id="XP_007732118.1">
    <property type="nucleotide sequence ID" value="XM_007733928.1"/>
</dbReference>
<feature type="signal peptide" evidence="1">
    <location>
        <begin position="1"/>
        <end position="20"/>
    </location>
</feature>
<reference evidence="2 3" key="1">
    <citation type="submission" date="2013-03" db="EMBL/GenBank/DDBJ databases">
        <title>The Genome Sequence of Capronia epimyces CBS 606.96.</title>
        <authorList>
            <consortium name="The Broad Institute Genomics Platform"/>
            <person name="Cuomo C."/>
            <person name="de Hoog S."/>
            <person name="Gorbushina A."/>
            <person name="Walker B."/>
            <person name="Young S.K."/>
            <person name="Zeng Q."/>
            <person name="Gargeya S."/>
            <person name="Fitzgerald M."/>
            <person name="Haas B."/>
            <person name="Abouelleil A."/>
            <person name="Allen A.W."/>
            <person name="Alvarado L."/>
            <person name="Arachchi H.M."/>
            <person name="Berlin A.M."/>
            <person name="Chapman S.B."/>
            <person name="Gainer-Dewar J."/>
            <person name="Goldberg J."/>
            <person name="Griggs A."/>
            <person name="Gujja S."/>
            <person name="Hansen M."/>
            <person name="Howarth C."/>
            <person name="Imamovic A."/>
            <person name="Ireland A."/>
            <person name="Larimer J."/>
            <person name="McCowan C."/>
            <person name="Murphy C."/>
            <person name="Pearson M."/>
            <person name="Poon T.W."/>
            <person name="Priest M."/>
            <person name="Roberts A."/>
            <person name="Saif S."/>
            <person name="Shea T."/>
            <person name="Sisk P."/>
            <person name="Sykes S."/>
            <person name="Wortman J."/>
            <person name="Nusbaum C."/>
            <person name="Birren B."/>
        </authorList>
    </citation>
    <scope>NUCLEOTIDE SEQUENCE [LARGE SCALE GENOMIC DNA]</scope>
    <source>
        <strain evidence="2 3">CBS 606.96</strain>
    </source>
</reference>
<sequence length="349" mass="39735">MLGIILKIVVLLAFLSVMIALSSHPALMAACSVPGGPKTLQLAGISCHDLPKYTNTSATPIGPILEANIETVKLKEPAIELLPWANQFRSMEIGLLDVAQDIRHSKIKDKEAASRAGVEYARNAKKLGRSLYRLYYNITVHMEAISMNLDSLAYQVEERGTRTGALAVWLGYDIVKDMTTYLDEVVPQIEMLIREGDDSEKHFVRLDTSWNLLDGYRQQGILQLQHNLTSRPFYHVLPFWSRERARQKKDLLLLENMQEVHHKPAQEIIWQIRAILYSTLNTLEIARQISREGKKDWPYLDMSSAVGDLSHCAEHLRENSRAMVTEANEENERSLRQAWLAYSNRRKGA</sequence>
<dbReference type="HOGENOM" id="CLU_794537_0_0_1"/>
<evidence type="ECO:0000313" key="2">
    <source>
        <dbReference type="EMBL" id="EXJ86839.1"/>
    </source>
</evidence>
<dbReference type="GeneID" id="19167918"/>
<gene>
    <name evidence="2" type="ORF">A1O3_03793</name>
</gene>